<dbReference type="SUPFAM" id="SSF57667">
    <property type="entry name" value="beta-beta-alpha zinc fingers"/>
    <property type="match status" value="2"/>
</dbReference>
<feature type="domain" description="C2H2-type" evidence="8">
    <location>
        <begin position="33"/>
        <end position="60"/>
    </location>
</feature>
<evidence type="ECO:0000256" key="1">
    <source>
        <dbReference type="ARBA" id="ARBA00004123"/>
    </source>
</evidence>
<dbReference type="OrthoDB" id="3038843at2759"/>
<dbReference type="PROSITE" id="PS00028">
    <property type="entry name" value="ZINC_FINGER_C2H2_1"/>
    <property type="match status" value="2"/>
</dbReference>
<organism evidence="9 10">
    <name type="scientific">Coprinopsis marcescibilis</name>
    <name type="common">Agaric fungus</name>
    <name type="synonym">Psathyrella marcescibilis</name>
    <dbReference type="NCBI Taxonomy" id="230819"/>
    <lineage>
        <taxon>Eukaryota</taxon>
        <taxon>Fungi</taxon>
        <taxon>Dikarya</taxon>
        <taxon>Basidiomycota</taxon>
        <taxon>Agaricomycotina</taxon>
        <taxon>Agaricomycetes</taxon>
        <taxon>Agaricomycetidae</taxon>
        <taxon>Agaricales</taxon>
        <taxon>Agaricineae</taxon>
        <taxon>Psathyrellaceae</taxon>
        <taxon>Coprinopsis</taxon>
    </lineage>
</organism>
<keyword evidence="3" id="KW-0677">Repeat</keyword>
<dbReference type="STRING" id="230819.A0A5C3L8T0"/>
<dbReference type="AlphaFoldDB" id="A0A5C3L8T0"/>
<dbReference type="PANTHER" id="PTHR24376:SF235">
    <property type="entry name" value="C2H2-TYPE DOMAIN-CONTAINING PROTEIN"/>
    <property type="match status" value="1"/>
</dbReference>
<keyword evidence="2" id="KW-0479">Metal-binding</keyword>
<dbReference type="Pfam" id="PF12874">
    <property type="entry name" value="zf-met"/>
    <property type="match status" value="1"/>
</dbReference>
<keyword evidence="5" id="KW-0862">Zinc</keyword>
<dbReference type="Proteomes" id="UP000307440">
    <property type="component" value="Unassembled WGS sequence"/>
</dbReference>
<evidence type="ECO:0000256" key="6">
    <source>
        <dbReference type="ARBA" id="ARBA00023242"/>
    </source>
</evidence>
<dbReference type="GO" id="GO:0008270">
    <property type="term" value="F:zinc ion binding"/>
    <property type="evidence" value="ECO:0007669"/>
    <property type="project" value="UniProtKB-KW"/>
</dbReference>
<feature type="domain" description="C2H2-type" evidence="8">
    <location>
        <begin position="95"/>
        <end position="124"/>
    </location>
</feature>
<dbReference type="PANTHER" id="PTHR24376">
    <property type="entry name" value="ZINC FINGER PROTEIN"/>
    <property type="match status" value="1"/>
</dbReference>
<keyword evidence="4 7" id="KW-0863">Zinc-finger</keyword>
<sequence>MAFDCLDCNRIFYSEHAIESHCEAKYHRRSYGWYCDLCDRTFSTERGLEQHCETATAHRTCDVCNRTFDTVDGYELHCERSLQHRQRLRAQQRPVECPICERTFNSPSAYAQHIESGSHGVNRHQITRAVQSLKVIPKVTLDVHPAFQSGVARVETLDKYLPALSPGPPEESRVAPSAGPPDTAALNLGVSTFYVNACHICMRTFRTIFAL</sequence>
<name>A0A5C3L8T0_COPMA</name>
<evidence type="ECO:0000256" key="2">
    <source>
        <dbReference type="ARBA" id="ARBA00022723"/>
    </source>
</evidence>
<evidence type="ECO:0000256" key="7">
    <source>
        <dbReference type="PROSITE-ProRule" id="PRU00042"/>
    </source>
</evidence>
<dbReference type="PROSITE" id="PS50157">
    <property type="entry name" value="ZINC_FINGER_C2H2_2"/>
    <property type="match status" value="2"/>
</dbReference>
<keyword evidence="6" id="KW-0539">Nucleus</keyword>
<dbReference type="InterPro" id="IPR036236">
    <property type="entry name" value="Znf_C2H2_sf"/>
</dbReference>
<protein>
    <recommendedName>
        <fullName evidence="8">C2H2-type domain-containing protein</fullName>
    </recommendedName>
</protein>
<dbReference type="Pfam" id="PF12171">
    <property type="entry name" value="zf-C2H2_jaz"/>
    <property type="match status" value="1"/>
</dbReference>
<dbReference type="InterPro" id="IPR022755">
    <property type="entry name" value="Znf_C2H2_jaz"/>
</dbReference>
<dbReference type="Gene3D" id="3.30.160.60">
    <property type="entry name" value="Classic Zinc Finger"/>
    <property type="match status" value="2"/>
</dbReference>
<keyword evidence="10" id="KW-1185">Reference proteome</keyword>
<dbReference type="InterPro" id="IPR003604">
    <property type="entry name" value="Matrin/U1-like-C_Znf_C2H2"/>
</dbReference>
<dbReference type="SMART" id="SM00451">
    <property type="entry name" value="ZnF_U1"/>
    <property type="match status" value="3"/>
</dbReference>
<evidence type="ECO:0000256" key="4">
    <source>
        <dbReference type="ARBA" id="ARBA00022771"/>
    </source>
</evidence>
<dbReference type="GO" id="GO:0001228">
    <property type="term" value="F:DNA-binding transcription activator activity, RNA polymerase II-specific"/>
    <property type="evidence" value="ECO:0007669"/>
    <property type="project" value="TreeGrafter"/>
</dbReference>
<accession>A0A5C3L8T0</accession>
<evidence type="ECO:0000256" key="3">
    <source>
        <dbReference type="ARBA" id="ARBA00022737"/>
    </source>
</evidence>
<gene>
    <name evidence="9" type="ORF">FA15DRAFT_665427</name>
</gene>
<proteinExistence type="predicted"/>
<reference evidence="9 10" key="1">
    <citation type="journal article" date="2019" name="Nat. Ecol. Evol.">
        <title>Megaphylogeny resolves global patterns of mushroom evolution.</title>
        <authorList>
            <person name="Varga T."/>
            <person name="Krizsan K."/>
            <person name="Foldi C."/>
            <person name="Dima B."/>
            <person name="Sanchez-Garcia M."/>
            <person name="Sanchez-Ramirez S."/>
            <person name="Szollosi G.J."/>
            <person name="Szarkandi J.G."/>
            <person name="Papp V."/>
            <person name="Albert L."/>
            <person name="Andreopoulos W."/>
            <person name="Angelini C."/>
            <person name="Antonin V."/>
            <person name="Barry K.W."/>
            <person name="Bougher N.L."/>
            <person name="Buchanan P."/>
            <person name="Buyck B."/>
            <person name="Bense V."/>
            <person name="Catcheside P."/>
            <person name="Chovatia M."/>
            <person name="Cooper J."/>
            <person name="Damon W."/>
            <person name="Desjardin D."/>
            <person name="Finy P."/>
            <person name="Geml J."/>
            <person name="Haridas S."/>
            <person name="Hughes K."/>
            <person name="Justo A."/>
            <person name="Karasinski D."/>
            <person name="Kautmanova I."/>
            <person name="Kiss B."/>
            <person name="Kocsube S."/>
            <person name="Kotiranta H."/>
            <person name="LaButti K.M."/>
            <person name="Lechner B.E."/>
            <person name="Liimatainen K."/>
            <person name="Lipzen A."/>
            <person name="Lukacs Z."/>
            <person name="Mihaltcheva S."/>
            <person name="Morgado L.N."/>
            <person name="Niskanen T."/>
            <person name="Noordeloos M.E."/>
            <person name="Ohm R.A."/>
            <person name="Ortiz-Santana B."/>
            <person name="Ovrebo C."/>
            <person name="Racz N."/>
            <person name="Riley R."/>
            <person name="Savchenko A."/>
            <person name="Shiryaev A."/>
            <person name="Soop K."/>
            <person name="Spirin V."/>
            <person name="Szebenyi C."/>
            <person name="Tomsovsky M."/>
            <person name="Tulloss R.E."/>
            <person name="Uehling J."/>
            <person name="Grigoriev I.V."/>
            <person name="Vagvolgyi C."/>
            <person name="Papp T."/>
            <person name="Martin F.M."/>
            <person name="Miettinen O."/>
            <person name="Hibbett D.S."/>
            <person name="Nagy L.G."/>
        </authorList>
    </citation>
    <scope>NUCLEOTIDE SEQUENCE [LARGE SCALE GENOMIC DNA]</scope>
    <source>
        <strain evidence="9 10">CBS 121175</strain>
    </source>
</reference>
<evidence type="ECO:0000256" key="5">
    <source>
        <dbReference type="ARBA" id="ARBA00022833"/>
    </source>
</evidence>
<comment type="subcellular location">
    <subcellularLocation>
        <location evidence="1">Nucleus</location>
    </subcellularLocation>
</comment>
<dbReference type="EMBL" id="ML210156">
    <property type="protein sequence ID" value="TFK28456.1"/>
    <property type="molecule type" value="Genomic_DNA"/>
</dbReference>
<dbReference type="InterPro" id="IPR013087">
    <property type="entry name" value="Znf_C2H2_type"/>
</dbReference>
<dbReference type="GO" id="GO:0005634">
    <property type="term" value="C:nucleus"/>
    <property type="evidence" value="ECO:0007669"/>
    <property type="project" value="UniProtKB-SubCell"/>
</dbReference>
<evidence type="ECO:0000313" key="9">
    <source>
        <dbReference type="EMBL" id="TFK28456.1"/>
    </source>
</evidence>
<dbReference type="GO" id="GO:0000978">
    <property type="term" value="F:RNA polymerase II cis-regulatory region sequence-specific DNA binding"/>
    <property type="evidence" value="ECO:0007669"/>
    <property type="project" value="TreeGrafter"/>
</dbReference>
<evidence type="ECO:0000313" key="10">
    <source>
        <dbReference type="Proteomes" id="UP000307440"/>
    </source>
</evidence>
<dbReference type="SMART" id="SM00355">
    <property type="entry name" value="ZnF_C2H2"/>
    <property type="match status" value="4"/>
</dbReference>
<evidence type="ECO:0000259" key="8">
    <source>
        <dbReference type="PROSITE" id="PS50157"/>
    </source>
</evidence>